<evidence type="ECO:0000313" key="2">
    <source>
        <dbReference type="Proteomes" id="UP000002357"/>
    </source>
</evidence>
<proteinExistence type="predicted"/>
<protein>
    <submittedName>
        <fullName evidence="1">Uncharacterized protein</fullName>
    </submittedName>
</protein>
<dbReference type="EMBL" id="CM000914">
    <property type="protein sequence ID" value="EFG03974.2"/>
    <property type="molecule type" value="Genomic_DNA"/>
</dbReference>
<keyword evidence="1" id="KW-0614">Plasmid</keyword>
<organism evidence="1 2">
    <name type="scientific">Streptomyces clavuligerus</name>
    <dbReference type="NCBI Taxonomy" id="1901"/>
    <lineage>
        <taxon>Bacteria</taxon>
        <taxon>Bacillati</taxon>
        <taxon>Actinomycetota</taxon>
        <taxon>Actinomycetes</taxon>
        <taxon>Kitasatosporales</taxon>
        <taxon>Streptomycetaceae</taxon>
        <taxon>Streptomyces</taxon>
    </lineage>
</organism>
<name>D5SJ81_STRCL</name>
<evidence type="ECO:0000313" key="1">
    <source>
        <dbReference type="EMBL" id="EFG03974.2"/>
    </source>
</evidence>
<reference evidence="1 2" key="1">
    <citation type="journal article" date="2010" name="Genome Biol. Evol.">
        <title>The sequence of a 1.8-mb bacterial linear plasmid reveals a rich evolutionary reservoir of secondary metabolic pathways.</title>
        <authorList>
            <person name="Medema M.H."/>
            <person name="Trefzer A."/>
            <person name="Kovalchuk A."/>
            <person name="van den Berg M."/>
            <person name="Mueller U."/>
            <person name="Heijne W."/>
            <person name="Wu L."/>
            <person name="Alam M.T."/>
            <person name="Ronning C.M."/>
            <person name="Nierman W.C."/>
            <person name="Bovenberg R.A.L."/>
            <person name="Breitling R."/>
            <person name="Takano E."/>
        </authorList>
    </citation>
    <scope>NUCLEOTIDE SEQUENCE [LARGE SCALE GENOMIC DNA]</scope>
    <source>
        <strain evidence="2">ATCC 27064 / DSM 738 / JCM 4710 / NBRC 13307 / NCIMB 12785 / NRRL 3585 / VKM Ac-602</strain>
        <plasmid evidence="1">pSCL4</plasmid>
    </source>
</reference>
<sequence>MRAVVIPWSADCTAASRVAGGSPARADRPSRPEGAVQAGRRWLWKRAQAGEPRATRSRVSKLVPGRYARASSSTVRFSACCGPACQDDAVVTGGSAVPQAWSPSYASKPWSATAARNSFVCTTGVPGKGGLGAGAGPLRAEYLADARSTAARICRCRCSSTAFAYGSGASRLSWMPMSVAPSGPPSKPYVPNVQPSSRAAFRSAARMRSKPPSWAAVSLGTCTWNVPP</sequence>
<dbReference type="AlphaFoldDB" id="D5SJ81"/>
<dbReference type="Proteomes" id="UP000002357">
    <property type="component" value="Plasmid pSCL4"/>
</dbReference>
<gene>
    <name evidence="1" type="ORF">SCLAV_p0484</name>
</gene>
<accession>D5SJ81</accession>
<keyword evidence="2" id="KW-1185">Reference proteome</keyword>
<geneLocation type="plasmid" evidence="1 2">
    <name>pSCL4</name>
</geneLocation>